<comment type="caution">
    <text evidence="2">The sequence shown here is derived from an EMBL/GenBank/DDBJ whole genome shotgun (WGS) entry which is preliminary data.</text>
</comment>
<name>A0A7W4W4T9_9GAMM</name>
<dbReference type="AlphaFoldDB" id="A0A7W4W4T9"/>
<dbReference type="Proteomes" id="UP000537130">
    <property type="component" value="Unassembled WGS sequence"/>
</dbReference>
<dbReference type="PANTHER" id="PTHR36508">
    <property type="entry name" value="PROTEIN SLYX"/>
    <property type="match status" value="1"/>
</dbReference>
<dbReference type="EMBL" id="JACHWY010000001">
    <property type="protein sequence ID" value="MBB3046887.1"/>
    <property type="molecule type" value="Genomic_DNA"/>
</dbReference>
<dbReference type="RefSeq" id="WP_183409544.1">
    <property type="nucleotide sequence ID" value="NZ_JACHWY010000001.1"/>
</dbReference>
<keyword evidence="3" id="KW-1185">Reference proteome</keyword>
<gene>
    <name evidence="2" type="ORF">FHR99_001123</name>
</gene>
<dbReference type="Gene3D" id="1.20.5.300">
    <property type="match status" value="1"/>
</dbReference>
<keyword evidence="1" id="KW-0175">Coiled coil</keyword>
<evidence type="ECO:0000256" key="1">
    <source>
        <dbReference type="SAM" id="Coils"/>
    </source>
</evidence>
<evidence type="ECO:0000313" key="2">
    <source>
        <dbReference type="EMBL" id="MBB3046887.1"/>
    </source>
</evidence>
<protein>
    <submittedName>
        <fullName evidence="2">SlyX protein</fullName>
    </submittedName>
</protein>
<proteinExistence type="predicted"/>
<dbReference type="Pfam" id="PF04102">
    <property type="entry name" value="SlyX"/>
    <property type="match status" value="1"/>
</dbReference>
<accession>A0A7W4W4T9</accession>
<sequence length="73" mass="8656">MKTLEMEELLQDLQTRYAYQEDLLNSLNAVVVAQGRQIEQLERQCQHLQQVIRDMADDVEQMRPASNERPPHY</sequence>
<organism evidence="2 3">
    <name type="scientific">Litorivivens lipolytica</name>
    <dbReference type="NCBI Taxonomy" id="1524264"/>
    <lineage>
        <taxon>Bacteria</taxon>
        <taxon>Pseudomonadati</taxon>
        <taxon>Pseudomonadota</taxon>
        <taxon>Gammaproteobacteria</taxon>
        <taxon>Litorivivens</taxon>
    </lineage>
</organism>
<evidence type="ECO:0000313" key="3">
    <source>
        <dbReference type="Proteomes" id="UP000537130"/>
    </source>
</evidence>
<dbReference type="InterPro" id="IPR007236">
    <property type="entry name" value="SlyX"/>
</dbReference>
<dbReference type="PANTHER" id="PTHR36508:SF1">
    <property type="entry name" value="PROTEIN SLYX"/>
    <property type="match status" value="1"/>
</dbReference>
<reference evidence="2 3" key="1">
    <citation type="submission" date="2020-08" db="EMBL/GenBank/DDBJ databases">
        <title>Genomic Encyclopedia of Type Strains, Phase III (KMG-III): the genomes of soil and plant-associated and newly described type strains.</title>
        <authorList>
            <person name="Whitman W."/>
        </authorList>
    </citation>
    <scope>NUCLEOTIDE SEQUENCE [LARGE SCALE GENOMIC DNA]</scope>
    <source>
        <strain evidence="2 3">CECT 8654</strain>
    </source>
</reference>
<feature type="coiled-coil region" evidence="1">
    <location>
        <begin position="24"/>
        <end position="58"/>
    </location>
</feature>